<dbReference type="EMBL" id="CP015136">
    <property type="protein sequence ID" value="AMY09528.1"/>
    <property type="molecule type" value="Genomic_DNA"/>
</dbReference>
<organism evidence="2 3">
    <name type="scientific">Luteitalea pratensis</name>
    <dbReference type="NCBI Taxonomy" id="1855912"/>
    <lineage>
        <taxon>Bacteria</taxon>
        <taxon>Pseudomonadati</taxon>
        <taxon>Acidobacteriota</taxon>
        <taxon>Vicinamibacteria</taxon>
        <taxon>Vicinamibacterales</taxon>
        <taxon>Vicinamibacteraceae</taxon>
        <taxon>Luteitalea</taxon>
    </lineage>
</organism>
<gene>
    <name evidence="2" type="ORF">LuPra_02745</name>
</gene>
<evidence type="ECO:0000256" key="1">
    <source>
        <dbReference type="SAM" id="SignalP"/>
    </source>
</evidence>
<dbReference type="AlphaFoldDB" id="A0A143PN60"/>
<name>A0A143PN60_LUTPR</name>
<evidence type="ECO:0000313" key="2">
    <source>
        <dbReference type="EMBL" id="AMY09528.1"/>
    </source>
</evidence>
<sequence length="195" mass="20809" precursor="true">MRPHRGFRYLACPTIPAILVMLMVARGAHGQEPVPVVGPQAPASVVTDAIPAPAPAAVSPFKVLISEVRLKRSAELALGFASARVAANGCGGLLSEFVDEQGQPLAARLETLRMSLQDYLHTVYFLDGSDLRSCRGPMAVTTPGSRVVYVCGGLVRQSHGDAWVTIIHEVLHSLGLAENPPSPAFISNRVRKLCH</sequence>
<proteinExistence type="predicted"/>
<reference evidence="2 3" key="1">
    <citation type="journal article" date="2016" name="Genome Announc.">
        <title>First Complete Genome Sequence of a Subdivision 6 Acidobacterium Strain.</title>
        <authorList>
            <person name="Huang S."/>
            <person name="Vieira S."/>
            <person name="Bunk B."/>
            <person name="Riedel T."/>
            <person name="Sproer C."/>
            <person name="Overmann J."/>
        </authorList>
    </citation>
    <scope>NUCLEOTIDE SEQUENCE [LARGE SCALE GENOMIC DNA]</scope>
    <source>
        <strain evidence="3">DSM 100886 HEG_-6_39</strain>
    </source>
</reference>
<feature type="signal peptide" evidence="1">
    <location>
        <begin position="1"/>
        <end position="30"/>
    </location>
</feature>
<feature type="chain" id="PRO_5007511708" evidence="1">
    <location>
        <begin position="31"/>
        <end position="195"/>
    </location>
</feature>
<dbReference type="STRING" id="1855912.LuPra_02745"/>
<dbReference type="RefSeq" id="WP_157899155.1">
    <property type="nucleotide sequence ID" value="NZ_CP015136.1"/>
</dbReference>
<protein>
    <submittedName>
        <fullName evidence="2">Uncharacterized protein</fullName>
    </submittedName>
</protein>
<keyword evidence="1" id="KW-0732">Signal</keyword>
<dbReference type="KEGG" id="abac:LuPra_02745"/>
<reference evidence="3" key="2">
    <citation type="submission" date="2016-04" db="EMBL/GenBank/DDBJ databases">
        <title>First Complete Genome Sequence of a Subdivision 6 Acidobacterium.</title>
        <authorList>
            <person name="Huang S."/>
            <person name="Vieira S."/>
            <person name="Bunk B."/>
            <person name="Riedel T."/>
            <person name="Sproeer C."/>
            <person name="Overmann J."/>
        </authorList>
    </citation>
    <scope>NUCLEOTIDE SEQUENCE [LARGE SCALE GENOMIC DNA]</scope>
    <source>
        <strain evidence="3">DSM 100886 HEG_-6_39</strain>
    </source>
</reference>
<dbReference type="Proteomes" id="UP000076079">
    <property type="component" value="Chromosome"/>
</dbReference>
<evidence type="ECO:0000313" key="3">
    <source>
        <dbReference type="Proteomes" id="UP000076079"/>
    </source>
</evidence>
<keyword evidence="3" id="KW-1185">Reference proteome</keyword>
<accession>A0A143PN60</accession>